<dbReference type="RefSeq" id="WP_090021827.1">
    <property type="nucleotide sequence ID" value="NZ_FNCE01000014.1"/>
</dbReference>
<dbReference type="SMART" id="SM00388">
    <property type="entry name" value="HisKA"/>
    <property type="match status" value="1"/>
</dbReference>
<dbReference type="PANTHER" id="PTHR43711">
    <property type="entry name" value="TWO-COMPONENT HISTIDINE KINASE"/>
    <property type="match status" value="1"/>
</dbReference>
<feature type="domain" description="PAC" evidence="8">
    <location>
        <begin position="326"/>
        <end position="379"/>
    </location>
</feature>
<evidence type="ECO:0000256" key="1">
    <source>
        <dbReference type="ARBA" id="ARBA00000085"/>
    </source>
</evidence>
<dbReference type="InterPro" id="IPR003594">
    <property type="entry name" value="HATPase_dom"/>
</dbReference>
<dbReference type="InterPro" id="IPR008490">
    <property type="entry name" value="Transposase_InsH_N"/>
</dbReference>
<dbReference type="InterPro" id="IPR005467">
    <property type="entry name" value="His_kinase_dom"/>
</dbReference>
<comment type="catalytic activity">
    <reaction evidence="1">
        <text>ATP + protein L-histidine = ADP + protein N-phospho-L-histidine.</text>
        <dbReference type="EC" id="2.7.13.3"/>
    </reaction>
</comment>
<accession>A0A1G7UH24</accession>
<evidence type="ECO:0000313" key="9">
    <source>
        <dbReference type="EMBL" id="SDG46803.1"/>
    </source>
</evidence>
<dbReference type="InterPro" id="IPR004358">
    <property type="entry name" value="Sig_transdc_His_kin-like_C"/>
</dbReference>
<protein>
    <recommendedName>
        <fullName evidence="2">histidine kinase</fullName>
        <ecNumber evidence="2">2.7.13.3</ecNumber>
    </recommendedName>
</protein>
<keyword evidence="3" id="KW-0597">Phosphoprotein</keyword>
<dbReference type="Gene3D" id="1.10.287.130">
    <property type="match status" value="1"/>
</dbReference>
<evidence type="ECO:0000256" key="3">
    <source>
        <dbReference type="ARBA" id="ARBA00022553"/>
    </source>
</evidence>
<dbReference type="SUPFAM" id="SSF55785">
    <property type="entry name" value="PYP-like sensor domain (PAS domain)"/>
    <property type="match status" value="2"/>
</dbReference>
<evidence type="ECO:0000256" key="5">
    <source>
        <dbReference type="ARBA" id="ARBA00022777"/>
    </source>
</evidence>
<evidence type="ECO:0000259" key="8">
    <source>
        <dbReference type="PROSITE" id="PS50113"/>
    </source>
</evidence>
<dbReference type="InterPro" id="IPR003661">
    <property type="entry name" value="HisK_dim/P_dom"/>
</dbReference>
<dbReference type="PANTHER" id="PTHR43711:SF26">
    <property type="entry name" value="SENSOR HISTIDINE KINASE RCSC"/>
    <property type="match status" value="1"/>
</dbReference>
<sequence length="625" mass="68056">MTVVPLRTAGPDVEALAEARARLDWAGLMARIRPHAADEADAGVLAHAILLQHAQRLGDAVFAGELADRLSYRWFCGLSAGDPTPTAEQLARARRAADADGFLSREAAAALAGPVAEDAEPPDALDDRVRSLIREAPIPMALARPSDGCVYVASRRLNALLRAPCRPDCEPLAGYTAGAFHAVPEDREAAMARLAEHGGFTELETELSRLDGRTFPARVAYAPFWLAGQACLLVTVHDISAERSAQADLRYRTAFHETLSELSPDGILVVDDRRRPIFHNRRFLEIWNMPPELIDENDGDELFRYAQSQVANPAAFLARMRKLAADPAEIGYDEIALTDGRVVERYTGPMRDRDGGYLGRVWFFRDITAHKRLERELREARDRAAAADAAKTRFLSTMNHELRTPLNAVIGFADVIRRRLFGDDVATYAGYAETIHESGQHLLALVDDVLDMAKLERGAYNLDEDWVAPREVAAPSLRMVGPQAERAGVELADELPADLPHLWADARALRQMLLNLLANGVKFAGRDGAVRLQGRMTADGGVTIEVADTGPGIAAEDRERVIQPFEQAVSQLSRDHKGGTGLGLSITRNLIELHGGSLDLAGEPGAGTVARLYLPAERVAAAGGR</sequence>
<dbReference type="InterPro" id="IPR000014">
    <property type="entry name" value="PAS"/>
</dbReference>
<dbReference type="InterPro" id="IPR013656">
    <property type="entry name" value="PAS_4"/>
</dbReference>
<keyword evidence="10" id="KW-1185">Reference proteome</keyword>
<dbReference type="InterPro" id="IPR000700">
    <property type="entry name" value="PAS-assoc_C"/>
</dbReference>
<dbReference type="InterPro" id="IPR035965">
    <property type="entry name" value="PAS-like_dom_sf"/>
</dbReference>
<keyword evidence="5" id="KW-0418">Kinase</keyword>
<dbReference type="InterPro" id="IPR036890">
    <property type="entry name" value="HATPase_C_sf"/>
</dbReference>
<dbReference type="PROSITE" id="PS50113">
    <property type="entry name" value="PAC"/>
    <property type="match status" value="1"/>
</dbReference>
<evidence type="ECO:0000256" key="6">
    <source>
        <dbReference type="ARBA" id="ARBA00023012"/>
    </source>
</evidence>
<dbReference type="PRINTS" id="PR00344">
    <property type="entry name" value="BCTRLSENSOR"/>
</dbReference>
<dbReference type="Pfam" id="PF05598">
    <property type="entry name" value="DUF772"/>
    <property type="match status" value="1"/>
</dbReference>
<dbReference type="InterPro" id="IPR050736">
    <property type="entry name" value="Sensor_HK_Regulatory"/>
</dbReference>
<feature type="domain" description="Histidine kinase" evidence="7">
    <location>
        <begin position="397"/>
        <end position="618"/>
    </location>
</feature>
<dbReference type="Pfam" id="PF02518">
    <property type="entry name" value="HATPase_c"/>
    <property type="match status" value="1"/>
</dbReference>
<dbReference type="Gene3D" id="3.30.450.20">
    <property type="entry name" value="PAS domain"/>
    <property type="match status" value="2"/>
</dbReference>
<dbReference type="AlphaFoldDB" id="A0A1G7UH24"/>
<proteinExistence type="predicted"/>
<dbReference type="Pfam" id="PF08448">
    <property type="entry name" value="PAS_4"/>
    <property type="match status" value="1"/>
</dbReference>
<dbReference type="Pfam" id="PF13426">
    <property type="entry name" value="PAS_9"/>
    <property type="match status" value="1"/>
</dbReference>
<dbReference type="SUPFAM" id="SSF55874">
    <property type="entry name" value="ATPase domain of HSP90 chaperone/DNA topoisomerase II/histidine kinase"/>
    <property type="match status" value="1"/>
</dbReference>
<gene>
    <name evidence="9" type="ORF">SAMN05216241_11436</name>
</gene>
<evidence type="ECO:0000259" key="7">
    <source>
        <dbReference type="PROSITE" id="PS50109"/>
    </source>
</evidence>
<dbReference type="SUPFAM" id="SSF47384">
    <property type="entry name" value="Homodimeric domain of signal transducing histidine kinase"/>
    <property type="match status" value="1"/>
</dbReference>
<dbReference type="EMBL" id="FNCE01000014">
    <property type="protein sequence ID" value="SDG46803.1"/>
    <property type="molecule type" value="Genomic_DNA"/>
</dbReference>
<name>A0A1G7UH24_9PROT</name>
<dbReference type="Proteomes" id="UP000199415">
    <property type="component" value="Unassembled WGS sequence"/>
</dbReference>
<dbReference type="EC" id="2.7.13.3" evidence="2"/>
<reference evidence="9 10" key="1">
    <citation type="submission" date="2016-10" db="EMBL/GenBank/DDBJ databases">
        <authorList>
            <person name="de Groot N.N."/>
        </authorList>
    </citation>
    <scope>NUCLEOTIDE SEQUENCE [LARGE SCALE GENOMIC DNA]</scope>
    <source>
        <strain evidence="9 10">DSM 25584</strain>
    </source>
</reference>
<dbReference type="STRING" id="1082479.SAMN05216241_11436"/>
<dbReference type="Pfam" id="PF00512">
    <property type="entry name" value="HisKA"/>
    <property type="match status" value="1"/>
</dbReference>
<dbReference type="OrthoDB" id="6115735at2"/>
<dbReference type="SMART" id="SM00387">
    <property type="entry name" value="HATPase_c"/>
    <property type="match status" value="1"/>
</dbReference>
<dbReference type="GO" id="GO:0000155">
    <property type="term" value="F:phosphorelay sensor kinase activity"/>
    <property type="evidence" value="ECO:0007669"/>
    <property type="project" value="InterPro"/>
</dbReference>
<dbReference type="CDD" id="cd00082">
    <property type="entry name" value="HisKA"/>
    <property type="match status" value="1"/>
</dbReference>
<keyword evidence="6" id="KW-0902">Two-component regulatory system</keyword>
<dbReference type="PROSITE" id="PS50109">
    <property type="entry name" value="HIS_KIN"/>
    <property type="match status" value="1"/>
</dbReference>
<dbReference type="Gene3D" id="3.30.565.10">
    <property type="entry name" value="Histidine kinase-like ATPase, C-terminal domain"/>
    <property type="match status" value="1"/>
</dbReference>
<evidence type="ECO:0000313" key="10">
    <source>
        <dbReference type="Proteomes" id="UP000199415"/>
    </source>
</evidence>
<dbReference type="InterPro" id="IPR036097">
    <property type="entry name" value="HisK_dim/P_sf"/>
</dbReference>
<organism evidence="9 10">
    <name type="scientific">Limimonas halophila</name>
    <dbReference type="NCBI Taxonomy" id="1082479"/>
    <lineage>
        <taxon>Bacteria</taxon>
        <taxon>Pseudomonadati</taxon>
        <taxon>Pseudomonadota</taxon>
        <taxon>Alphaproteobacteria</taxon>
        <taxon>Rhodospirillales</taxon>
        <taxon>Rhodovibrionaceae</taxon>
        <taxon>Limimonas</taxon>
    </lineage>
</organism>
<evidence type="ECO:0000256" key="2">
    <source>
        <dbReference type="ARBA" id="ARBA00012438"/>
    </source>
</evidence>
<keyword evidence="4" id="KW-0808">Transferase</keyword>
<evidence type="ECO:0000256" key="4">
    <source>
        <dbReference type="ARBA" id="ARBA00022679"/>
    </source>
</evidence>